<dbReference type="RefSeq" id="WP_002597426.1">
    <property type="nucleotide sequence ID" value="NZ_KB850956.1"/>
</dbReference>
<reference evidence="1 2" key="1">
    <citation type="submission" date="2013-01" db="EMBL/GenBank/DDBJ databases">
        <title>The Genome Sequence of Clostridium colicanis 209318.</title>
        <authorList>
            <consortium name="The Broad Institute Genome Sequencing Platform"/>
            <person name="Earl A."/>
            <person name="Ward D."/>
            <person name="Feldgarden M."/>
            <person name="Gevers D."/>
            <person name="Courvalin P."/>
            <person name="Lambert T."/>
            <person name="Walker B."/>
            <person name="Young S.K."/>
            <person name="Zeng Q."/>
            <person name="Gargeya S."/>
            <person name="Fitzgerald M."/>
            <person name="Haas B."/>
            <person name="Abouelleil A."/>
            <person name="Alvarado L."/>
            <person name="Arachchi H.M."/>
            <person name="Berlin A.M."/>
            <person name="Chapman S.B."/>
            <person name="Dewar J."/>
            <person name="Goldberg J."/>
            <person name="Griggs A."/>
            <person name="Gujja S."/>
            <person name="Hansen M."/>
            <person name="Howarth C."/>
            <person name="Imamovic A."/>
            <person name="Larimer J."/>
            <person name="McCowan C."/>
            <person name="Murphy C."/>
            <person name="Neiman D."/>
            <person name="Pearson M."/>
            <person name="Priest M."/>
            <person name="Roberts A."/>
            <person name="Saif S."/>
            <person name="Shea T."/>
            <person name="Sisk P."/>
            <person name="Sykes S."/>
            <person name="Wortman J."/>
            <person name="Nusbaum C."/>
            <person name="Birren B."/>
        </authorList>
    </citation>
    <scope>NUCLEOTIDE SEQUENCE [LARGE SCALE GENOMIC DNA]</scope>
    <source>
        <strain evidence="1 2">209318</strain>
    </source>
</reference>
<dbReference type="EMBL" id="AGYT01000008">
    <property type="protein sequence ID" value="ENZ01690.1"/>
    <property type="molecule type" value="Genomic_DNA"/>
</dbReference>
<dbReference type="AlphaFoldDB" id="N9WFR4"/>
<dbReference type="PATRIC" id="fig|999411.4.peg.897"/>
<comment type="caution">
    <text evidence="1">The sequence shown here is derived from an EMBL/GenBank/DDBJ whole genome shotgun (WGS) entry which is preliminary data.</text>
</comment>
<evidence type="ECO:0008006" key="3">
    <source>
        <dbReference type="Google" id="ProtNLM"/>
    </source>
</evidence>
<gene>
    <name evidence="1" type="ORF">HMPREF1092_00924</name>
</gene>
<name>N9WFR4_9CLOT</name>
<organism evidence="1 2">
    <name type="scientific">Clostridium thermobutyricum</name>
    <dbReference type="NCBI Taxonomy" id="29372"/>
    <lineage>
        <taxon>Bacteria</taxon>
        <taxon>Bacillati</taxon>
        <taxon>Bacillota</taxon>
        <taxon>Clostridia</taxon>
        <taxon>Eubacteriales</taxon>
        <taxon>Clostridiaceae</taxon>
        <taxon>Clostridium</taxon>
    </lineage>
</organism>
<dbReference type="HOGENOM" id="CLU_2354796_0_0_9"/>
<protein>
    <recommendedName>
        <fullName evidence="3">Phage protein</fullName>
    </recommendedName>
</protein>
<sequence length="96" mass="11266">MLLDLDKYLEDIEIHLKGEVLHVEAISNEYANRFIASMTAQDKDIEKIQKLVIEFLNKNREGKVFTEENINNEFTFKQLRALMMFITSEITGIEKN</sequence>
<proteinExistence type="predicted"/>
<keyword evidence="2" id="KW-1185">Reference proteome</keyword>
<dbReference type="Proteomes" id="UP000013097">
    <property type="component" value="Unassembled WGS sequence"/>
</dbReference>
<accession>N9WFR4</accession>
<evidence type="ECO:0000313" key="1">
    <source>
        <dbReference type="EMBL" id="ENZ01690.1"/>
    </source>
</evidence>
<evidence type="ECO:0000313" key="2">
    <source>
        <dbReference type="Proteomes" id="UP000013097"/>
    </source>
</evidence>